<dbReference type="Pfam" id="PF00389">
    <property type="entry name" value="2-Hacid_dh"/>
    <property type="match status" value="1"/>
</dbReference>
<evidence type="ECO:0000259" key="5">
    <source>
        <dbReference type="Pfam" id="PF00389"/>
    </source>
</evidence>
<reference evidence="8" key="1">
    <citation type="submission" date="2017-05" db="EMBL/GenBank/DDBJ databases">
        <title>Complete and WGS of Bordetella genogroups.</title>
        <authorList>
            <person name="Spilker T."/>
            <person name="Lipuma J."/>
        </authorList>
    </citation>
    <scope>NUCLEOTIDE SEQUENCE [LARGE SCALE GENOMIC DNA]</scope>
    <source>
        <strain evidence="8">AU16122</strain>
    </source>
</reference>
<dbReference type="OrthoDB" id="9805416at2"/>
<dbReference type="SUPFAM" id="SSF51735">
    <property type="entry name" value="NAD(P)-binding Rossmann-fold domains"/>
    <property type="match status" value="1"/>
</dbReference>
<organism evidence="7 8">
    <name type="scientific">Bordetella genomosp. 10</name>
    <dbReference type="NCBI Taxonomy" id="1416804"/>
    <lineage>
        <taxon>Bacteria</taxon>
        <taxon>Pseudomonadati</taxon>
        <taxon>Pseudomonadota</taxon>
        <taxon>Betaproteobacteria</taxon>
        <taxon>Burkholderiales</taxon>
        <taxon>Alcaligenaceae</taxon>
        <taxon>Bordetella</taxon>
    </lineage>
</organism>
<keyword evidence="1" id="KW-0521">NADP</keyword>
<dbReference type="Proteomes" id="UP000216020">
    <property type="component" value="Unassembled WGS sequence"/>
</dbReference>
<keyword evidence="3" id="KW-0520">NAD</keyword>
<dbReference type="InterPro" id="IPR050223">
    <property type="entry name" value="D-isomer_2-hydroxyacid_DH"/>
</dbReference>
<dbReference type="Gene3D" id="3.40.50.720">
    <property type="entry name" value="NAD(P)-binding Rossmann-like Domain"/>
    <property type="match status" value="2"/>
</dbReference>
<feature type="domain" description="D-isomer specific 2-hydroxyacid dehydrogenase catalytic" evidence="5">
    <location>
        <begin position="27"/>
        <end position="307"/>
    </location>
</feature>
<dbReference type="EMBL" id="NEVM01000001">
    <property type="protein sequence ID" value="OZI37656.1"/>
    <property type="molecule type" value="Genomic_DNA"/>
</dbReference>
<dbReference type="GO" id="GO:0016618">
    <property type="term" value="F:hydroxypyruvate reductase [NAD(P)H] activity"/>
    <property type="evidence" value="ECO:0007669"/>
    <property type="project" value="TreeGrafter"/>
</dbReference>
<evidence type="ECO:0000259" key="6">
    <source>
        <dbReference type="Pfam" id="PF02826"/>
    </source>
</evidence>
<dbReference type="CDD" id="cd12156">
    <property type="entry name" value="HPPR"/>
    <property type="match status" value="1"/>
</dbReference>
<evidence type="ECO:0000256" key="3">
    <source>
        <dbReference type="ARBA" id="ARBA00023027"/>
    </source>
</evidence>
<dbReference type="InterPro" id="IPR006139">
    <property type="entry name" value="D-isomer_2_OHA_DH_cat_dom"/>
</dbReference>
<evidence type="ECO:0000313" key="7">
    <source>
        <dbReference type="EMBL" id="OZI37656.1"/>
    </source>
</evidence>
<comment type="similarity">
    <text evidence="4">Belongs to the D-isomer specific 2-hydroxyacid dehydrogenase family.</text>
</comment>
<dbReference type="PROSITE" id="PS00065">
    <property type="entry name" value="D_2_HYDROXYACID_DH_1"/>
    <property type="match status" value="1"/>
</dbReference>
<dbReference type="PANTHER" id="PTHR10996">
    <property type="entry name" value="2-HYDROXYACID DEHYDROGENASE-RELATED"/>
    <property type="match status" value="1"/>
</dbReference>
<proteinExistence type="inferred from homology"/>
<accession>A0A261SJS3</accession>
<dbReference type="InterPro" id="IPR036291">
    <property type="entry name" value="NAD(P)-bd_dom_sf"/>
</dbReference>
<dbReference type="PANTHER" id="PTHR10996:SF178">
    <property type="entry name" value="2-HYDROXYACID DEHYDROGENASE YGL185C-RELATED"/>
    <property type="match status" value="1"/>
</dbReference>
<dbReference type="InterPro" id="IPR006140">
    <property type="entry name" value="D-isomer_DH_NAD-bd"/>
</dbReference>
<protein>
    <submittedName>
        <fullName evidence="7">Hydroxyacid dehydrogenase</fullName>
    </submittedName>
</protein>
<keyword evidence="8" id="KW-1185">Reference proteome</keyword>
<dbReference type="GO" id="GO:0051287">
    <property type="term" value="F:NAD binding"/>
    <property type="evidence" value="ECO:0007669"/>
    <property type="project" value="InterPro"/>
</dbReference>
<evidence type="ECO:0000256" key="2">
    <source>
        <dbReference type="ARBA" id="ARBA00023002"/>
    </source>
</evidence>
<evidence type="ECO:0000256" key="4">
    <source>
        <dbReference type="RuleBase" id="RU003719"/>
    </source>
</evidence>
<dbReference type="GO" id="GO:0005829">
    <property type="term" value="C:cytosol"/>
    <property type="evidence" value="ECO:0007669"/>
    <property type="project" value="TreeGrafter"/>
</dbReference>
<keyword evidence="2 4" id="KW-0560">Oxidoreductase</keyword>
<dbReference type="InterPro" id="IPR029752">
    <property type="entry name" value="D-isomer_DH_CS1"/>
</dbReference>
<dbReference type="Pfam" id="PF02826">
    <property type="entry name" value="2-Hacid_dh_C"/>
    <property type="match status" value="1"/>
</dbReference>
<name>A0A261SJS3_9BORD</name>
<feature type="domain" description="D-isomer specific 2-hydroxyacid dehydrogenase NAD-binding" evidence="6">
    <location>
        <begin position="108"/>
        <end position="280"/>
    </location>
</feature>
<sequence length="312" mass="34180">MKHRLLQQTRLIPQADTALRERYDVHPLWEEADADAFLARHGGEFAGLVTTSRLGASDALMGKLPNLRVISNFGVGLDAMDVAAARRRGIAVGYTPEVLNDCVADTAFALLMDVSRGVSAADRYVRRGEWLRAPYPLTHRVSGKRLGIFGLGRIGRVIARRAQGFDMEIRYHNRRPAADLPYAYENSLIDLARWADYLVIASTGGAETRHIVSAEVLDALGPQGFLINISRGGNIDEAALVRALQEKRIAGAGLDVFEQEPRVPEAFFALDNVVLLPHVASATHETRADMAQLVLDNLEAFFRTGAVKVSAL</sequence>
<evidence type="ECO:0000256" key="1">
    <source>
        <dbReference type="ARBA" id="ARBA00022857"/>
    </source>
</evidence>
<gene>
    <name evidence="7" type="ORF">CAL29_04485</name>
</gene>
<evidence type="ECO:0000313" key="8">
    <source>
        <dbReference type="Proteomes" id="UP000216020"/>
    </source>
</evidence>
<dbReference type="SUPFAM" id="SSF52283">
    <property type="entry name" value="Formate/glycerate dehydrogenase catalytic domain-like"/>
    <property type="match status" value="1"/>
</dbReference>
<dbReference type="GO" id="GO:0030267">
    <property type="term" value="F:glyoxylate reductase (NADPH) activity"/>
    <property type="evidence" value="ECO:0007669"/>
    <property type="project" value="TreeGrafter"/>
</dbReference>
<dbReference type="AlphaFoldDB" id="A0A261SJS3"/>
<dbReference type="RefSeq" id="WP_094851758.1">
    <property type="nucleotide sequence ID" value="NZ_NEVM01000001.1"/>
</dbReference>
<dbReference type="FunFam" id="3.40.50.720:FF:000213">
    <property type="entry name" value="Putative 2-hydroxyacid dehydrogenase"/>
    <property type="match status" value="1"/>
</dbReference>
<comment type="caution">
    <text evidence="7">The sequence shown here is derived from an EMBL/GenBank/DDBJ whole genome shotgun (WGS) entry which is preliminary data.</text>
</comment>